<dbReference type="InterPro" id="IPR020094">
    <property type="entry name" value="TruA/RsuA/RluB/E/F_N"/>
</dbReference>
<dbReference type="SUPFAM" id="SSF55120">
    <property type="entry name" value="Pseudouridine synthase"/>
    <property type="match status" value="1"/>
</dbReference>
<name>A0A2C9GL27_ANOAR</name>
<dbReference type="InterPro" id="IPR020103">
    <property type="entry name" value="PsdUridine_synth_cat_dom_sf"/>
</dbReference>
<dbReference type="GO" id="GO:0003723">
    <property type="term" value="F:RNA binding"/>
    <property type="evidence" value="ECO:0007669"/>
    <property type="project" value="InterPro"/>
</dbReference>
<dbReference type="GO" id="GO:0009982">
    <property type="term" value="F:pseudouridine synthase activity"/>
    <property type="evidence" value="ECO:0007669"/>
    <property type="project" value="InterPro"/>
</dbReference>
<dbReference type="AlphaFoldDB" id="A0A2C9GL27"/>
<dbReference type="GO" id="GO:0001522">
    <property type="term" value="P:pseudouridine synthesis"/>
    <property type="evidence" value="ECO:0007669"/>
    <property type="project" value="InterPro"/>
</dbReference>
<dbReference type="Proteomes" id="UP000075840">
    <property type="component" value="Unassembled WGS sequence"/>
</dbReference>
<organism evidence="1 2">
    <name type="scientific">Anopheles arabiensis</name>
    <name type="common">Mosquito</name>
    <dbReference type="NCBI Taxonomy" id="7173"/>
    <lineage>
        <taxon>Eukaryota</taxon>
        <taxon>Metazoa</taxon>
        <taxon>Ecdysozoa</taxon>
        <taxon>Arthropoda</taxon>
        <taxon>Hexapoda</taxon>
        <taxon>Insecta</taxon>
        <taxon>Pterygota</taxon>
        <taxon>Neoptera</taxon>
        <taxon>Endopterygota</taxon>
        <taxon>Diptera</taxon>
        <taxon>Nematocera</taxon>
        <taxon>Culicoidea</taxon>
        <taxon>Culicidae</taxon>
        <taxon>Anophelinae</taxon>
        <taxon>Anopheles</taxon>
    </lineage>
</organism>
<sequence>MNRYLINLSYIGTRFRGIQRKIDKSAGQFKDPQTVQGVIEEALLKLRPVNEPLLKLSSRCGAWLVLGWLQRKGELPSGTFIAC</sequence>
<dbReference type="EnsemblMetazoa" id="AARA003878-RB">
    <property type="protein sequence ID" value="AARA003878-PB"/>
    <property type="gene ID" value="AARA003878"/>
</dbReference>
<dbReference type="Gene3D" id="3.30.70.580">
    <property type="entry name" value="Pseudouridine synthase I, catalytic domain, N-terminal subdomain"/>
    <property type="match status" value="1"/>
</dbReference>
<dbReference type="VEuPathDB" id="VectorBase:AARA003878"/>
<proteinExistence type="predicted"/>
<accession>A0A2C9GL27</accession>
<dbReference type="VEuPathDB" id="VectorBase:AARA21_005328"/>
<reference evidence="1" key="1">
    <citation type="submission" date="2022-08" db="UniProtKB">
        <authorList>
            <consortium name="EnsemblMetazoa"/>
        </authorList>
    </citation>
    <scope>IDENTIFICATION</scope>
    <source>
        <strain evidence="1">Dongola</strain>
    </source>
</reference>
<keyword evidence="2" id="KW-1185">Reference proteome</keyword>
<evidence type="ECO:0000313" key="2">
    <source>
        <dbReference type="Proteomes" id="UP000075840"/>
    </source>
</evidence>
<evidence type="ECO:0000313" key="1">
    <source>
        <dbReference type="EnsemblMetazoa" id="AARA003878-PB"/>
    </source>
</evidence>
<protein>
    <submittedName>
        <fullName evidence="1">tRNA pseudouridine synthase</fullName>
    </submittedName>
</protein>
<dbReference type="EMBL" id="APCN01001706">
    <property type="status" value="NOT_ANNOTATED_CDS"/>
    <property type="molecule type" value="Genomic_DNA"/>
</dbReference>